<dbReference type="InterPro" id="IPR004101">
    <property type="entry name" value="Mur_ligase_C"/>
</dbReference>
<comment type="function">
    <text evidence="1">Catalyzes the ATP-dependent polymerization of arginine and aspartate to multi-L-arginyl-poly-L-aspartic acid (cyanophycin; a water-insoluble reserve polymer).</text>
</comment>
<evidence type="ECO:0000256" key="14">
    <source>
        <dbReference type="PROSITE-ProRule" id="PRU00409"/>
    </source>
</evidence>
<name>Q0AX96_SYNWW</name>
<dbReference type="Gene3D" id="3.30.470.20">
    <property type="entry name" value="ATP-grasp fold, B domain"/>
    <property type="match status" value="2"/>
</dbReference>
<organism evidence="16 17">
    <name type="scientific">Syntrophomonas wolfei subsp. wolfei (strain DSM 2245B / Goettingen)</name>
    <dbReference type="NCBI Taxonomy" id="335541"/>
    <lineage>
        <taxon>Bacteria</taxon>
        <taxon>Bacillati</taxon>
        <taxon>Bacillota</taxon>
        <taxon>Clostridia</taxon>
        <taxon>Eubacteriales</taxon>
        <taxon>Syntrophomonadaceae</taxon>
        <taxon>Syntrophomonas</taxon>
    </lineage>
</organism>
<dbReference type="Gene3D" id="3.90.190.20">
    <property type="entry name" value="Mur ligase, C-terminal domain"/>
    <property type="match status" value="1"/>
</dbReference>
<comment type="similarity">
    <text evidence="3">In the C-terminal section; belongs to the MurCDEF family.</text>
</comment>
<sequence>MEVVNMRNYSGRNIYSHKPVVKMIVELGDWAEITTNEIAGFNDRLLSCFPGLSNHHCSPGYEGGFVQRLKEGTLVSHVTEHLALELQCILGYDVYFGKTRLIKEPDRYCIIYEYINESCALEVGNAAAEIVFALARNDAIAIDKVLKRLQQISFDSKLGPSTQAIYDEARRRHIPVRRLGGDSLLQLGYGKQMRFIEASLPGSTSSIAVDLAKNKQMVKDLLKENNIPVPCGGIVNSEDGAVVLAEQIGYPIVVKPWDANQGKGVTTNIEDESLLRKAYHLANSFAKHIIVEKYIRGKDYRILVVGNKVAAVAERRPPYVIGDGLHSISELLEEANKNPNRGIGHEKPLSKILLDSVAKEFLARSELNENSIPKIGELVYLRGNGNLSTGGSARDCTGDIHQVNKELAIKAAKIIGLNVAGIDMVTENISEPLTLQNGAIIEVNAAPGLRMHLYPSEGEGRNVAAAILDQMYTAGSMSSIPIISITGTNGKTTVARLIRHVLSLAGQKVGMTCSSGTYIGKECIAEGDNTGPLSAHSILYNRDVEVAVLETARGGIIRRGLGYDLADVGVITNISGDHLGMDDINTLEDMAFVKSLVVEAIKPNGYAVLNADDGMTEHIVRKASCNPVLFSLNRDNMLVEDHIKQDGMAVVIEEDLIVIYQNKIRDEIMTINEIPITFNGKAICNIENSLAAVASLSAFGLAKNVIRLGLMSFTSDPTANEGRFNLFDMGSFRVLLDYGHNYSAYQSVMQFINNMNAARLVGIIGVPGDRLDKTIFDIGQISGQAFSKIYIKEDEDLRGRSAGEVAGILYNGAVSGGADRENMEIVLSETDALNAAINNAFTGDLIVMFYEKFDKAYELIESFFKGQPQPIPLLPNTDTCYIYQSIC</sequence>
<evidence type="ECO:0000256" key="12">
    <source>
        <dbReference type="ARBA" id="ARBA00048094"/>
    </source>
</evidence>
<evidence type="ECO:0000256" key="2">
    <source>
        <dbReference type="ARBA" id="ARBA00004752"/>
    </source>
</evidence>
<evidence type="ECO:0000256" key="5">
    <source>
        <dbReference type="ARBA" id="ARBA00012968"/>
    </source>
</evidence>
<dbReference type="InterPro" id="IPR013651">
    <property type="entry name" value="ATP-grasp_RimK-type"/>
</dbReference>
<evidence type="ECO:0000256" key="9">
    <source>
        <dbReference type="ARBA" id="ARBA00022741"/>
    </source>
</evidence>
<gene>
    <name evidence="16" type="ordered locus">Swol_1350</name>
</gene>
<protein>
    <recommendedName>
        <fullName evidence="7">Cyanophycin synthetase</fullName>
        <ecNumber evidence="6">6.3.2.29</ecNumber>
        <ecNumber evidence="5">6.3.2.30</ecNumber>
    </recommendedName>
    <alternativeName>
        <fullName evidence="11">Cyanophycin synthase</fullName>
    </alternativeName>
</protein>
<dbReference type="InterPro" id="IPR011810">
    <property type="entry name" value="Cya_phycin_syn"/>
</dbReference>
<reference evidence="17" key="1">
    <citation type="journal article" date="2010" name="Environ. Microbiol.">
        <title>The genome of Syntrophomonas wolfei: new insights into syntrophic metabolism and biohydrogen production.</title>
        <authorList>
            <person name="Sieber J.R."/>
            <person name="Sims D.R."/>
            <person name="Han C."/>
            <person name="Kim E."/>
            <person name="Lykidis A."/>
            <person name="Lapidus A.L."/>
            <person name="McDonnald E."/>
            <person name="Rohlin L."/>
            <person name="Culley D.E."/>
            <person name="Gunsalus R."/>
            <person name="McInerney M.J."/>
        </authorList>
    </citation>
    <scope>NUCLEOTIDE SEQUENCE [LARGE SCALE GENOMIC DNA]</scope>
    <source>
        <strain evidence="17">DSM 2245B / Goettingen</strain>
    </source>
</reference>
<dbReference type="InterPro" id="IPR036565">
    <property type="entry name" value="Mur-like_cat_sf"/>
</dbReference>
<evidence type="ECO:0000256" key="1">
    <source>
        <dbReference type="ARBA" id="ARBA00003184"/>
    </source>
</evidence>
<dbReference type="GO" id="GO:0005524">
    <property type="term" value="F:ATP binding"/>
    <property type="evidence" value="ECO:0007669"/>
    <property type="project" value="UniProtKB-UniRule"/>
</dbReference>
<dbReference type="PROSITE" id="PS50975">
    <property type="entry name" value="ATP_GRASP"/>
    <property type="match status" value="1"/>
</dbReference>
<evidence type="ECO:0000256" key="11">
    <source>
        <dbReference type="ARBA" id="ARBA00031353"/>
    </source>
</evidence>
<dbReference type="InterPro" id="IPR036615">
    <property type="entry name" value="Mur_ligase_C_dom_sf"/>
</dbReference>
<dbReference type="InterPro" id="IPR011761">
    <property type="entry name" value="ATP-grasp"/>
</dbReference>
<dbReference type="EC" id="6.3.2.30" evidence="5"/>
<evidence type="ECO:0000313" key="17">
    <source>
        <dbReference type="Proteomes" id="UP000001968"/>
    </source>
</evidence>
<dbReference type="EMBL" id="CP000448">
    <property type="protein sequence ID" value="ABI68658.1"/>
    <property type="molecule type" value="Genomic_DNA"/>
</dbReference>
<dbReference type="EC" id="6.3.2.29" evidence="6"/>
<dbReference type="NCBIfam" id="NF010623">
    <property type="entry name" value="PRK14016.1"/>
    <property type="match status" value="1"/>
</dbReference>
<dbReference type="Pfam" id="PF08245">
    <property type="entry name" value="Mur_ligase_M"/>
    <property type="match status" value="1"/>
</dbReference>
<comment type="subunit">
    <text evidence="4">Homodimer.</text>
</comment>
<dbReference type="Pfam" id="PF08443">
    <property type="entry name" value="RimK"/>
    <property type="match status" value="2"/>
</dbReference>
<evidence type="ECO:0000256" key="13">
    <source>
        <dbReference type="ARBA" id="ARBA00048425"/>
    </source>
</evidence>
<dbReference type="PROSITE" id="PS01011">
    <property type="entry name" value="FOLYLPOLYGLU_SYNT_1"/>
    <property type="match status" value="1"/>
</dbReference>
<evidence type="ECO:0000313" key="16">
    <source>
        <dbReference type="EMBL" id="ABI68658.1"/>
    </source>
</evidence>
<dbReference type="Pfam" id="PF02875">
    <property type="entry name" value="Mur_ligase_C"/>
    <property type="match status" value="1"/>
</dbReference>
<accession>Q0AX96</accession>
<keyword evidence="9 14" id="KW-0547">Nucleotide-binding</keyword>
<evidence type="ECO:0000256" key="3">
    <source>
        <dbReference type="ARBA" id="ARBA00009060"/>
    </source>
</evidence>
<dbReference type="RefSeq" id="WP_011640757.1">
    <property type="nucleotide sequence ID" value="NC_008346.1"/>
</dbReference>
<dbReference type="InterPro" id="IPR013221">
    <property type="entry name" value="Mur_ligase_cen"/>
</dbReference>
<keyword evidence="10 14" id="KW-0067">ATP-binding</keyword>
<evidence type="ECO:0000256" key="4">
    <source>
        <dbReference type="ARBA" id="ARBA00011738"/>
    </source>
</evidence>
<comment type="pathway">
    <text evidence="2">Cell wall biogenesis; peptidoglycan biosynthesis.</text>
</comment>
<dbReference type="SUPFAM" id="SSF53244">
    <property type="entry name" value="MurD-like peptide ligases, peptide-binding domain"/>
    <property type="match status" value="1"/>
</dbReference>
<dbReference type="InterPro" id="IPR044019">
    <property type="entry name" value="Cyanophycin_syn_N"/>
</dbReference>
<dbReference type="KEGG" id="swo:Swol_1350"/>
<dbReference type="SUPFAM" id="SSF53623">
    <property type="entry name" value="MurD-like peptide ligases, catalytic domain"/>
    <property type="match status" value="1"/>
</dbReference>
<comment type="catalytic activity">
    <reaction evidence="12">
        <text>[L-4-(L-arginin-2-N-yl)aspartate](n)-L-aspartate + L-arginine + ATP = [L-4-(L-arginin-2-N-yl)aspartate](n+1) + ADP + phosphate + H(+)</text>
        <dbReference type="Rhea" id="RHEA:23888"/>
        <dbReference type="Rhea" id="RHEA-COMP:13732"/>
        <dbReference type="Rhea" id="RHEA-COMP:13733"/>
        <dbReference type="ChEBI" id="CHEBI:15378"/>
        <dbReference type="ChEBI" id="CHEBI:30616"/>
        <dbReference type="ChEBI" id="CHEBI:32682"/>
        <dbReference type="ChEBI" id="CHEBI:43474"/>
        <dbReference type="ChEBI" id="CHEBI:137986"/>
        <dbReference type="ChEBI" id="CHEBI:137990"/>
        <dbReference type="ChEBI" id="CHEBI:456216"/>
        <dbReference type="EC" id="6.3.2.30"/>
    </reaction>
</comment>
<proteinExistence type="inferred from homology"/>
<dbReference type="eggNOG" id="COG0189">
    <property type="taxonomic scope" value="Bacteria"/>
</dbReference>
<comment type="catalytic activity">
    <reaction evidence="13">
        <text>[L-4-(L-arginin-2-N-yl)aspartate](n) + L-aspartate + ATP = [L-4-(L-arginin-2-N-yl)aspartate](n)-L-aspartate + ADP + phosphate + H(+)</text>
        <dbReference type="Rhea" id="RHEA:13277"/>
        <dbReference type="Rhea" id="RHEA-COMP:13728"/>
        <dbReference type="Rhea" id="RHEA-COMP:13733"/>
        <dbReference type="ChEBI" id="CHEBI:15378"/>
        <dbReference type="ChEBI" id="CHEBI:29991"/>
        <dbReference type="ChEBI" id="CHEBI:30616"/>
        <dbReference type="ChEBI" id="CHEBI:43474"/>
        <dbReference type="ChEBI" id="CHEBI:137986"/>
        <dbReference type="ChEBI" id="CHEBI:137990"/>
        <dbReference type="ChEBI" id="CHEBI:456216"/>
        <dbReference type="EC" id="6.3.2.29"/>
    </reaction>
</comment>
<dbReference type="Gene3D" id="3.40.1190.10">
    <property type="entry name" value="Mur-like, catalytic domain"/>
    <property type="match status" value="1"/>
</dbReference>
<dbReference type="OrthoDB" id="9803907at2"/>
<dbReference type="GO" id="GO:0071160">
    <property type="term" value="F:cyanophycin synthetase activity (L-aspartate-adding)"/>
    <property type="evidence" value="ECO:0007669"/>
    <property type="project" value="UniProtKB-EC"/>
</dbReference>
<dbReference type="Proteomes" id="UP000001968">
    <property type="component" value="Chromosome"/>
</dbReference>
<feature type="domain" description="ATP-grasp" evidence="15">
    <location>
        <begin position="219"/>
        <end position="472"/>
    </location>
</feature>
<dbReference type="SUPFAM" id="SSF56059">
    <property type="entry name" value="Glutathione synthetase ATP-binding domain-like"/>
    <property type="match status" value="1"/>
</dbReference>
<evidence type="ECO:0000259" key="15">
    <source>
        <dbReference type="PROSITE" id="PS50975"/>
    </source>
</evidence>
<keyword evidence="17" id="KW-1185">Reference proteome</keyword>
<evidence type="ECO:0000256" key="8">
    <source>
        <dbReference type="ARBA" id="ARBA00022598"/>
    </source>
</evidence>
<dbReference type="GO" id="GO:0071161">
    <property type="term" value="F:cyanophycin synthetase activity (L-arginine-adding)"/>
    <property type="evidence" value="ECO:0007669"/>
    <property type="project" value="UniProtKB-EC"/>
</dbReference>
<dbReference type="InterPro" id="IPR018109">
    <property type="entry name" value="Folylpolyglutamate_synth_CS"/>
</dbReference>
<dbReference type="Pfam" id="PF18921">
    <property type="entry name" value="Cyanophycin_syn"/>
    <property type="match status" value="1"/>
</dbReference>
<dbReference type="eggNOG" id="COG0769">
    <property type="taxonomic scope" value="Bacteria"/>
</dbReference>
<dbReference type="STRING" id="335541.Swol_1350"/>
<dbReference type="PANTHER" id="PTHR23135">
    <property type="entry name" value="MUR LIGASE FAMILY MEMBER"/>
    <property type="match status" value="1"/>
</dbReference>
<dbReference type="PANTHER" id="PTHR23135:SF18">
    <property type="entry name" value="CYANOPHYCIN SYNTHETASE"/>
    <property type="match status" value="1"/>
</dbReference>
<evidence type="ECO:0000256" key="7">
    <source>
        <dbReference type="ARBA" id="ARBA00022036"/>
    </source>
</evidence>
<dbReference type="AlphaFoldDB" id="Q0AX96"/>
<keyword evidence="8" id="KW-0436">Ligase</keyword>
<evidence type="ECO:0000256" key="6">
    <source>
        <dbReference type="ARBA" id="ARBA00013005"/>
    </source>
</evidence>
<dbReference type="GO" id="GO:0004326">
    <property type="term" value="F:tetrahydrofolylpolyglutamate synthase activity"/>
    <property type="evidence" value="ECO:0007669"/>
    <property type="project" value="InterPro"/>
</dbReference>
<dbReference type="HOGENOM" id="CLU_016806_0_0_9"/>
<dbReference type="NCBIfam" id="TIGR02068">
    <property type="entry name" value="cya_phycin_syn"/>
    <property type="match status" value="1"/>
</dbReference>
<evidence type="ECO:0000256" key="10">
    <source>
        <dbReference type="ARBA" id="ARBA00022840"/>
    </source>
</evidence>
<dbReference type="GO" id="GO:0046872">
    <property type="term" value="F:metal ion binding"/>
    <property type="evidence" value="ECO:0007669"/>
    <property type="project" value="InterPro"/>
</dbReference>